<keyword evidence="16" id="KW-1185">Reference proteome</keyword>
<keyword evidence="7 13" id="KW-0812">Transmembrane</keyword>
<dbReference type="GO" id="GO:0015944">
    <property type="term" value="P:formate oxidation"/>
    <property type="evidence" value="ECO:0007669"/>
    <property type="project" value="TreeGrafter"/>
</dbReference>
<evidence type="ECO:0000256" key="5">
    <source>
        <dbReference type="ARBA" id="ARBA00022475"/>
    </source>
</evidence>
<evidence type="ECO:0000256" key="1">
    <source>
        <dbReference type="ARBA" id="ARBA00001971"/>
    </source>
</evidence>
<evidence type="ECO:0000256" key="9">
    <source>
        <dbReference type="ARBA" id="ARBA00022982"/>
    </source>
</evidence>
<evidence type="ECO:0000259" key="14">
    <source>
        <dbReference type="Pfam" id="PF01292"/>
    </source>
</evidence>
<feature type="transmembrane region" description="Helical" evidence="13">
    <location>
        <begin position="354"/>
        <end position="378"/>
    </location>
</feature>
<dbReference type="GO" id="GO:0046872">
    <property type="term" value="F:metal ion binding"/>
    <property type="evidence" value="ECO:0007669"/>
    <property type="project" value="UniProtKB-KW"/>
</dbReference>
<gene>
    <name evidence="15" type="primary">fdnI</name>
    <name evidence="15" type="ORF">PAA8504_01268</name>
</gene>
<keyword evidence="4" id="KW-0813">Transport</keyword>
<evidence type="ECO:0000256" key="3">
    <source>
        <dbReference type="ARBA" id="ARBA00010747"/>
    </source>
</evidence>
<feature type="transmembrane region" description="Helical" evidence="13">
    <location>
        <begin position="176"/>
        <end position="198"/>
    </location>
</feature>
<evidence type="ECO:0000256" key="7">
    <source>
        <dbReference type="ARBA" id="ARBA00022692"/>
    </source>
</evidence>
<keyword evidence="10 13" id="KW-1133">Transmembrane helix</keyword>
<proteinExistence type="inferred from homology"/>
<dbReference type="GO" id="GO:0036397">
    <property type="term" value="F:formate dehydrogenase (quinone) activity"/>
    <property type="evidence" value="ECO:0007669"/>
    <property type="project" value="TreeGrafter"/>
</dbReference>
<keyword evidence="9" id="KW-0249">Electron transport</keyword>
<dbReference type="RefSeq" id="WP_108893286.1">
    <property type="nucleotide sequence ID" value="NZ_ONZF01000002.1"/>
</dbReference>
<evidence type="ECO:0000313" key="15">
    <source>
        <dbReference type="EMBL" id="SPJ23457.1"/>
    </source>
</evidence>
<organism evidence="15 16">
    <name type="scientific">Palleronia abyssalis</name>
    <dbReference type="NCBI Taxonomy" id="1501240"/>
    <lineage>
        <taxon>Bacteria</taxon>
        <taxon>Pseudomonadati</taxon>
        <taxon>Pseudomonadota</taxon>
        <taxon>Alphaproteobacteria</taxon>
        <taxon>Rhodobacterales</taxon>
        <taxon>Roseobacteraceae</taxon>
        <taxon>Palleronia</taxon>
    </lineage>
</organism>
<feature type="transmembrane region" description="Helical" evidence="13">
    <location>
        <begin position="264"/>
        <end position="286"/>
    </location>
</feature>
<dbReference type="GO" id="GO:0009061">
    <property type="term" value="P:anaerobic respiration"/>
    <property type="evidence" value="ECO:0007669"/>
    <property type="project" value="TreeGrafter"/>
</dbReference>
<dbReference type="AlphaFoldDB" id="A0A2R8BTE8"/>
<evidence type="ECO:0000256" key="13">
    <source>
        <dbReference type="SAM" id="Phobius"/>
    </source>
</evidence>
<keyword evidence="12 13" id="KW-0472">Membrane</keyword>
<sequence>MTMMNANDPVGGTGSSHHKNPPSFPGYRIFGAIAALILLVLLAIQFFELFDNDNQTIPEVRWGTPPISDVQTGLSGVQTDEILRERATLQAERQIYGPSPENDRTFQVGSETQFLTEEIEDPSPFLTRSWASPPDGETAMVRGTDRVEGVSSLPYVGAEVFERPFARDWRLGMADIATHLGALAILGFAFLLAAVLALRGRVPIVAGKSGSKVKRFGWFERMTHWMTSVSFLALALTGIVIAYGDSLILPFGDDFLGQAGWLATWGHMMFFPPFALGILLMFVMWVKHNLPSKLDVTWLKQGGGMFSDELHPSARKFNAGQKLIFWSVILGGGLLVLTGIGLMFPFFWTGIDGMAWTMLIHAIIAVLMIAVILGHIYIGSIGMQGAFWAMWNGDVDRNWAAEHHDLWLNEIDSKKGPAE</sequence>
<dbReference type="GO" id="GO:0005886">
    <property type="term" value="C:plasma membrane"/>
    <property type="evidence" value="ECO:0007669"/>
    <property type="project" value="UniProtKB-SubCell"/>
</dbReference>
<dbReference type="Pfam" id="PF01292">
    <property type="entry name" value="Ni_hydr_CYTB"/>
    <property type="match status" value="1"/>
</dbReference>
<keyword evidence="6" id="KW-0349">Heme</keyword>
<dbReference type="Proteomes" id="UP000244912">
    <property type="component" value="Unassembled WGS sequence"/>
</dbReference>
<dbReference type="NCBIfam" id="TIGR01583">
    <property type="entry name" value="formate-DH-gamm"/>
    <property type="match status" value="1"/>
</dbReference>
<feature type="transmembrane region" description="Helical" evidence="13">
    <location>
        <begin position="323"/>
        <end position="348"/>
    </location>
</feature>
<dbReference type="GO" id="GO:0009055">
    <property type="term" value="F:electron transfer activity"/>
    <property type="evidence" value="ECO:0007669"/>
    <property type="project" value="InterPro"/>
</dbReference>
<evidence type="ECO:0000256" key="6">
    <source>
        <dbReference type="ARBA" id="ARBA00022617"/>
    </source>
</evidence>
<dbReference type="EMBL" id="ONZF01000002">
    <property type="protein sequence ID" value="SPJ23457.1"/>
    <property type="molecule type" value="Genomic_DNA"/>
</dbReference>
<dbReference type="PANTHER" id="PTHR30074">
    <property type="entry name" value="FORMATE DEHYDROGENASE, NITRATE-INDUCIBLE, CYTOCHROME B556 FDN SUBUNIT"/>
    <property type="match status" value="1"/>
</dbReference>
<name>A0A2R8BTE8_9RHOB</name>
<dbReference type="OrthoDB" id="9790598at2"/>
<keyword evidence="11" id="KW-0408">Iron</keyword>
<dbReference type="GO" id="GO:0009326">
    <property type="term" value="C:formate dehydrogenase complex"/>
    <property type="evidence" value="ECO:0007669"/>
    <property type="project" value="InterPro"/>
</dbReference>
<evidence type="ECO:0000256" key="10">
    <source>
        <dbReference type="ARBA" id="ARBA00022989"/>
    </source>
</evidence>
<accession>A0A2R8BTE8</accession>
<keyword evidence="5" id="KW-1003">Cell membrane</keyword>
<feature type="transmembrane region" description="Helical" evidence="13">
    <location>
        <begin position="27"/>
        <end position="47"/>
    </location>
</feature>
<dbReference type="SUPFAM" id="SSF81342">
    <property type="entry name" value="Transmembrane di-heme cytochromes"/>
    <property type="match status" value="1"/>
</dbReference>
<evidence type="ECO:0000256" key="4">
    <source>
        <dbReference type="ARBA" id="ARBA00022448"/>
    </source>
</evidence>
<evidence type="ECO:0000256" key="12">
    <source>
        <dbReference type="ARBA" id="ARBA00023136"/>
    </source>
</evidence>
<comment type="cofactor">
    <cofactor evidence="1">
        <name>heme</name>
        <dbReference type="ChEBI" id="CHEBI:30413"/>
    </cofactor>
</comment>
<evidence type="ECO:0000256" key="8">
    <source>
        <dbReference type="ARBA" id="ARBA00022723"/>
    </source>
</evidence>
<dbReference type="PANTHER" id="PTHR30074:SF6">
    <property type="entry name" value="FORMATE DEHYDROGENASE GAMMA SUBUNIT"/>
    <property type="match status" value="1"/>
</dbReference>
<protein>
    <submittedName>
        <fullName evidence="15">Formate dehydrogenase, nitrate-inducible, cytochrome b556(Fdn) subunit</fullName>
    </submittedName>
</protein>
<dbReference type="InterPro" id="IPR016174">
    <property type="entry name" value="Di-haem_cyt_TM"/>
</dbReference>
<feature type="domain" description="Cytochrome b561 bacterial/Ni-hydrogenase" evidence="14">
    <location>
        <begin position="215"/>
        <end position="393"/>
    </location>
</feature>
<evidence type="ECO:0000256" key="2">
    <source>
        <dbReference type="ARBA" id="ARBA00004651"/>
    </source>
</evidence>
<dbReference type="Gene3D" id="1.20.950.20">
    <property type="entry name" value="Transmembrane di-heme cytochromes, Chain C"/>
    <property type="match status" value="1"/>
</dbReference>
<dbReference type="InterPro" id="IPR051817">
    <property type="entry name" value="FDH_cytochrome_b556_subunit"/>
</dbReference>
<dbReference type="InterPro" id="IPR006471">
    <property type="entry name" value="Formate_DH_gsu"/>
</dbReference>
<dbReference type="InterPro" id="IPR011577">
    <property type="entry name" value="Cyt_b561_bac/Ni-Hgenase"/>
</dbReference>
<evidence type="ECO:0000313" key="16">
    <source>
        <dbReference type="Proteomes" id="UP000244912"/>
    </source>
</evidence>
<evidence type="ECO:0000256" key="11">
    <source>
        <dbReference type="ARBA" id="ARBA00023004"/>
    </source>
</evidence>
<keyword evidence="8" id="KW-0479">Metal-binding</keyword>
<comment type="similarity">
    <text evidence="3">Belongs to the formate dehydrogenase gamma subunit family.</text>
</comment>
<dbReference type="GO" id="GO:0008863">
    <property type="term" value="F:formate dehydrogenase (NAD+) activity"/>
    <property type="evidence" value="ECO:0007669"/>
    <property type="project" value="InterPro"/>
</dbReference>
<reference evidence="15 16" key="1">
    <citation type="submission" date="2018-03" db="EMBL/GenBank/DDBJ databases">
        <authorList>
            <person name="Keele B.F."/>
        </authorList>
    </citation>
    <scope>NUCLEOTIDE SEQUENCE [LARGE SCALE GENOMIC DNA]</scope>
    <source>
        <strain evidence="15 16">CECT 8504</strain>
    </source>
</reference>
<feature type="transmembrane region" description="Helical" evidence="13">
    <location>
        <begin position="222"/>
        <end position="244"/>
    </location>
</feature>
<comment type="subcellular location">
    <subcellularLocation>
        <location evidence="2">Cell membrane</location>
        <topology evidence="2">Multi-pass membrane protein</topology>
    </subcellularLocation>
</comment>
<dbReference type="GO" id="GO:0022904">
    <property type="term" value="P:respiratory electron transport chain"/>
    <property type="evidence" value="ECO:0007669"/>
    <property type="project" value="InterPro"/>
</dbReference>